<organism evidence="2 3">
    <name type="scientific">Eumeta variegata</name>
    <name type="common">Bagworm moth</name>
    <name type="synonym">Eumeta japonica</name>
    <dbReference type="NCBI Taxonomy" id="151549"/>
    <lineage>
        <taxon>Eukaryota</taxon>
        <taxon>Metazoa</taxon>
        <taxon>Ecdysozoa</taxon>
        <taxon>Arthropoda</taxon>
        <taxon>Hexapoda</taxon>
        <taxon>Insecta</taxon>
        <taxon>Pterygota</taxon>
        <taxon>Neoptera</taxon>
        <taxon>Endopterygota</taxon>
        <taxon>Lepidoptera</taxon>
        <taxon>Glossata</taxon>
        <taxon>Ditrysia</taxon>
        <taxon>Tineoidea</taxon>
        <taxon>Psychidae</taxon>
        <taxon>Oiketicinae</taxon>
        <taxon>Eumeta</taxon>
    </lineage>
</organism>
<comment type="caution">
    <text evidence="2">The sequence shown here is derived from an EMBL/GenBank/DDBJ whole genome shotgun (WGS) entry which is preliminary data.</text>
</comment>
<proteinExistence type="predicted"/>
<feature type="region of interest" description="Disordered" evidence="1">
    <location>
        <begin position="1"/>
        <end position="20"/>
    </location>
</feature>
<evidence type="ECO:0000256" key="1">
    <source>
        <dbReference type="SAM" id="MobiDB-lite"/>
    </source>
</evidence>
<reference evidence="2 3" key="1">
    <citation type="journal article" date="2019" name="Commun. Biol.">
        <title>The bagworm genome reveals a unique fibroin gene that provides high tensile strength.</title>
        <authorList>
            <person name="Kono N."/>
            <person name="Nakamura H."/>
            <person name="Ohtoshi R."/>
            <person name="Tomita M."/>
            <person name="Numata K."/>
            <person name="Arakawa K."/>
        </authorList>
    </citation>
    <scope>NUCLEOTIDE SEQUENCE [LARGE SCALE GENOMIC DNA]</scope>
</reference>
<evidence type="ECO:0000313" key="3">
    <source>
        <dbReference type="Proteomes" id="UP000299102"/>
    </source>
</evidence>
<sequence length="95" mass="10530">MRREPDLPASGDLKLSLSPARSQNNVETIYIGGVRRRGGGAPPRPLSSARRTIVSLGLRLGLGFQRALRQRQHGPHFRKILGLGVWRRAQKTPLT</sequence>
<protein>
    <submittedName>
        <fullName evidence="2">Uncharacterized protein</fullName>
    </submittedName>
</protein>
<accession>A0A4C1VKQ6</accession>
<keyword evidence="3" id="KW-1185">Reference proteome</keyword>
<evidence type="ECO:0000313" key="2">
    <source>
        <dbReference type="EMBL" id="GBP39131.1"/>
    </source>
</evidence>
<dbReference type="EMBL" id="BGZK01000360">
    <property type="protein sequence ID" value="GBP39131.1"/>
    <property type="molecule type" value="Genomic_DNA"/>
</dbReference>
<dbReference type="AlphaFoldDB" id="A0A4C1VKQ6"/>
<name>A0A4C1VKQ6_EUMVA</name>
<gene>
    <name evidence="2" type="ORF">EVAR_27091_1</name>
</gene>
<dbReference type="Proteomes" id="UP000299102">
    <property type="component" value="Unassembled WGS sequence"/>
</dbReference>